<dbReference type="AlphaFoldDB" id="A0A8J8KCE5"/>
<proteinExistence type="predicted"/>
<keyword evidence="2" id="KW-1185">Reference proteome</keyword>
<evidence type="ECO:0000313" key="2">
    <source>
        <dbReference type="Proteomes" id="UP000625804"/>
    </source>
</evidence>
<dbReference type="Proteomes" id="UP000625804">
    <property type="component" value="Unassembled WGS sequence"/>
</dbReference>
<dbReference type="RefSeq" id="WP_173731144.1">
    <property type="nucleotide sequence ID" value="NZ_JABTTE010000011.1"/>
</dbReference>
<dbReference type="EMBL" id="JABTTE010000011">
    <property type="protein sequence ID" value="NSL51938.1"/>
    <property type="molecule type" value="Genomic_DNA"/>
</dbReference>
<accession>A0A8J8KCE5</accession>
<comment type="caution">
    <text evidence="1">The sequence shown here is derived from an EMBL/GenBank/DDBJ whole genome shotgun (WGS) entry which is preliminary data.</text>
</comment>
<organism evidence="1 2">
    <name type="scientific">Calidifontibacillus erzurumensis</name>
    <dbReference type="NCBI Taxonomy" id="2741433"/>
    <lineage>
        <taxon>Bacteria</taxon>
        <taxon>Bacillati</taxon>
        <taxon>Bacillota</taxon>
        <taxon>Bacilli</taxon>
        <taxon>Bacillales</taxon>
        <taxon>Bacillaceae</taxon>
        <taxon>Calidifontibacillus/Schinkia group</taxon>
        <taxon>Calidifontibacillus</taxon>
    </lineage>
</organism>
<gene>
    <name evidence="1" type="ORF">HR057_09265</name>
</gene>
<evidence type="ECO:0000313" key="1">
    <source>
        <dbReference type="EMBL" id="NSL51938.1"/>
    </source>
</evidence>
<dbReference type="SUPFAM" id="SSF51004">
    <property type="entry name" value="C-terminal (heme d1) domain of cytochrome cd1-nitrite reductase"/>
    <property type="match status" value="1"/>
</dbReference>
<protein>
    <submittedName>
        <fullName evidence="1">Uncharacterized protein</fullName>
    </submittedName>
</protein>
<name>A0A8J8KCE5_9BACI</name>
<sequence>MFTRKIIVITLIIICLGICSAIAYYLTTYTSANKVSESKQSGQINLQNASFAVIYSDAMRQGAEIVTYNSSGKILDKKALDGGRALYHTEENGGDYYIASERQNHHFKLTKTGEIISFYGPAIYDKDRAIGTSFIRRSNDYMFYSMNMGLHPKYSPDRYSNELVYWNDKTHLNNHIILPGYFQSAVEMDDKAYVLYIDESIEKVGIYVVDLMKNQLIHDFPIDNHKTSNSDGVYYPTGRFNGSSLQVFQNRILVLLDGNRPDIEGKPIIQVINPANGVLEKEIKLSTEGFNLYSSTVYDDQLYLISSGNQVNVLDQKFQLHEGLTLEKTTSFMQKVKEQRGSMCGTYLIGDSVYVLYDFVKNKPADRDREIHKYNLKTGREEAVIPLSYKSDKEMISFLVFQ</sequence>
<reference evidence="1" key="1">
    <citation type="submission" date="2020-06" db="EMBL/GenBank/DDBJ databases">
        <title>A novel thermopfilic bacterium from Erzurum, Turkey.</title>
        <authorList>
            <person name="Adiguzel A."/>
            <person name="Ay H."/>
            <person name="Baltaci M.O."/>
        </authorList>
    </citation>
    <scope>NUCLEOTIDE SEQUENCE</scope>
    <source>
        <strain evidence="1">P2</strain>
    </source>
</reference>
<dbReference type="InterPro" id="IPR011048">
    <property type="entry name" value="Haem_d1_sf"/>
</dbReference>